<gene>
    <name evidence="1" type="ordered locus">AciPR4_0746</name>
</gene>
<reference evidence="1 2" key="1">
    <citation type="journal article" date="2012" name="Stand. Genomic Sci.">
        <title>Complete genome sequence of Terriglobus saanensis type strain SP1PR4(T), an Acidobacteria from tundra soil.</title>
        <authorList>
            <person name="Rawat S.R."/>
            <person name="Mannisto M.K."/>
            <person name="Starovoytov V."/>
            <person name="Goodwin L."/>
            <person name="Nolan M."/>
            <person name="Hauser L."/>
            <person name="Land M."/>
            <person name="Davenport K.W."/>
            <person name="Woyke T."/>
            <person name="Haggblom M.M."/>
        </authorList>
    </citation>
    <scope>NUCLEOTIDE SEQUENCE</scope>
    <source>
        <strain evidence="2">ATCC BAA-1853 / DSM 23119 / SP1PR4</strain>
    </source>
</reference>
<evidence type="ECO:0000313" key="1">
    <source>
        <dbReference type="EMBL" id="ADV81579.1"/>
    </source>
</evidence>
<dbReference type="RefSeq" id="WP_013567312.1">
    <property type="nucleotide sequence ID" value="NC_014963.1"/>
</dbReference>
<name>E8V6B4_TERSS</name>
<dbReference type="Pfam" id="PF13668">
    <property type="entry name" value="Ferritin_2"/>
    <property type="match status" value="1"/>
</dbReference>
<proteinExistence type="predicted"/>
<protein>
    <recommendedName>
        <fullName evidence="3">Ferritin-like domain-containing protein</fullName>
    </recommendedName>
</protein>
<sequence length="306" mass="30683">MAHEELTATPTAEQKANHHINIARSLNRRNFMAGIGITGAAIAGAGLLTGCGDDAATTVVKAAGVSETDVLNFALNLEYFEATLYSYLVTGADIPSASTGGTGTVTGAPAKLVGLPPLIADLLAEVYFDEISHVNDLRSALSSAAVTRPNLNLSAITATNYLSLARLIEDVGVTAYAGAVTLLPTAANIQAAAQILAVEAFHAGAFRLLAIQNAAAYSGTTPDNYDVKPADAGATLAAAGPTTANGGFFATAGASGATTAQTGTNPGFAYQRSTSQVLAIVYGSATAGTASGGFFPAGLNGNIKTV</sequence>
<dbReference type="eggNOG" id="COG1633">
    <property type="taxonomic scope" value="Bacteria"/>
</dbReference>
<dbReference type="Proteomes" id="UP000006844">
    <property type="component" value="Chromosome"/>
</dbReference>
<dbReference type="KEGG" id="tsa:AciPR4_0746"/>
<dbReference type="InterPro" id="IPR009078">
    <property type="entry name" value="Ferritin-like_SF"/>
</dbReference>
<dbReference type="OrthoDB" id="119547at2"/>
<keyword evidence="2" id="KW-1185">Reference proteome</keyword>
<evidence type="ECO:0008006" key="3">
    <source>
        <dbReference type="Google" id="ProtNLM"/>
    </source>
</evidence>
<dbReference type="InterPro" id="IPR006311">
    <property type="entry name" value="TAT_signal"/>
</dbReference>
<dbReference type="EMBL" id="CP002467">
    <property type="protein sequence ID" value="ADV81579.1"/>
    <property type="molecule type" value="Genomic_DNA"/>
</dbReference>
<dbReference type="PANTHER" id="PTHR31694:SF26">
    <property type="entry name" value="OS05G0151100 PROTEIN"/>
    <property type="match status" value="1"/>
</dbReference>
<dbReference type="HOGENOM" id="CLU_056689_1_0_0"/>
<dbReference type="InterPro" id="IPR052965">
    <property type="entry name" value="Pigment-catalase-like"/>
</dbReference>
<dbReference type="PROSITE" id="PS51318">
    <property type="entry name" value="TAT"/>
    <property type="match status" value="1"/>
</dbReference>
<accession>E8V6B4</accession>
<organism evidence="1 2">
    <name type="scientific">Terriglobus saanensis (strain ATCC BAA-1853 / DSM 23119 / SP1PR4)</name>
    <dbReference type="NCBI Taxonomy" id="401053"/>
    <lineage>
        <taxon>Bacteria</taxon>
        <taxon>Pseudomonadati</taxon>
        <taxon>Acidobacteriota</taxon>
        <taxon>Terriglobia</taxon>
        <taxon>Terriglobales</taxon>
        <taxon>Acidobacteriaceae</taxon>
        <taxon>Terriglobus</taxon>
    </lineage>
</organism>
<dbReference type="SUPFAM" id="SSF47240">
    <property type="entry name" value="Ferritin-like"/>
    <property type="match status" value="1"/>
</dbReference>
<evidence type="ECO:0000313" key="2">
    <source>
        <dbReference type="Proteomes" id="UP000006844"/>
    </source>
</evidence>
<dbReference type="STRING" id="401053.AciPR4_0746"/>
<dbReference type="AlphaFoldDB" id="E8V6B4"/>
<dbReference type="PANTHER" id="PTHR31694">
    <property type="entry name" value="DESICCATION-LIKE PROTEIN"/>
    <property type="match status" value="1"/>
</dbReference>